<evidence type="ECO:0000313" key="2">
    <source>
        <dbReference type="EMBL" id="PWA70711.1"/>
    </source>
</evidence>
<evidence type="ECO:0000313" key="3">
    <source>
        <dbReference type="Proteomes" id="UP000245207"/>
    </source>
</evidence>
<feature type="compositionally biased region" description="Basic and acidic residues" evidence="1">
    <location>
        <begin position="40"/>
        <end position="51"/>
    </location>
</feature>
<dbReference type="Gene3D" id="3.60.10.10">
    <property type="entry name" value="Endonuclease/exonuclease/phosphatase"/>
    <property type="match status" value="1"/>
</dbReference>
<accession>A0A2U1NB36</accession>
<keyword evidence="2" id="KW-0808">Transferase</keyword>
<dbReference type="Proteomes" id="UP000245207">
    <property type="component" value="Unassembled WGS sequence"/>
</dbReference>
<reference evidence="2 3" key="1">
    <citation type="journal article" date="2018" name="Mol. Plant">
        <title>The genome of Artemisia annua provides insight into the evolution of Asteraceae family and artemisinin biosynthesis.</title>
        <authorList>
            <person name="Shen Q."/>
            <person name="Zhang L."/>
            <person name="Liao Z."/>
            <person name="Wang S."/>
            <person name="Yan T."/>
            <person name="Shi P."/>
            <person name="Liu M."/>
            <person name="Fu X."/>
            <person name="Pan Q."/>
            <person name="Wang Y."/>
            <person name="Lv Z."/>
            <person name="Lu X."/>
            <person name="Zhang F."/>
            <person name="Jiang W."/>
            <person name="Ma Y."/>
            <person name="Chen M."/>
            <person name="Hao X."/>
            <person name="Li L."/>
            <person name="Tang Y."/>
            <person name="Lv G."/>
            <person name="Zhou Y."/>
            <person name="Sun X."/>
            <person name="Brodelius P.E."/>
            <person name="Rose J.K.C."/>
            <person name="Tang K."/>
        </authorList>
    </citation>
    <scope>NUCLEOTIDE SEQUENCE [LARGE SCALE GENOMIC DNA]</scope>
    <source>
        <strain evidence="3">cv. Huhao1</strain>
        <tissue evidence="2">Leaf</tissue>
    </source>
</reference>
<comment type="caution">
    <text evidence="2">The sequence shown here is derived from an EMBL/GenBank/DDBJ whole genome shotgun (WGS) entry which is preliminary data.</text>
</comment>
<feature type="region of interest" description="Disordered" evidence="1">
    <location>
        <begin position="1"/>
        <end position="55"/>
    </location>
</feature>
<dbReference type="AlphaFoldDB" id="A0A2U1NB36"/>
<keyword evidence="2" id="KW-0695">RNA-directed DNA polymerase</keyword>
<keyword evidence="3" id="KW-1185">Reference proteome</keyword>
<organism evidence="2 3">
    <name type="scientific">Artemisia annua</name>
    <name type="common">Sweet wormwood</name>
    <dbReference type="NCBI Taxonomy" id="35608"/>
    <lineage>
        <taxon>Eukaryota</taxon>
        <taxon>Viridiplantae</taxon>
        <taxon>Streptophyta</taxon>
        <taxon>Embryophyta</taxon>
        <taxon>Tracheophyta</taxon>
        <taxon>Spermatophyta</taxon>
        <taxon>Magnoliopsida</taxon>
        <taxon>eudicotyledons</taxon>
        <taxon>Gunneridae</taxon>
        <taxon>Pentapetalae</taxon>
        <taxon>asterids</taxon>
        <taxon>campanulids</taxon>
        <taxon>Asterales</taxon>
        <taxon>Asteraceae</taxon>
        <taxon>Asteroideae</taxon>
        <taxon>Anthemideae</taxon>
        <taxon>Artemisiinae</taxon>
        <taxon>Artemisia</taxon>
    </lineage>
</organism>
<gene>
    <name evidence="2" type="ORF">CTI12_AA286970</name>
</gene>
<proteinExistence type="predicted"/>
<protein>
    <submittedName>
        <fullName evidence="2">RNA-directed DNA polymerase, eukaryota, Reverse transcriptase zinc-binding domain protein</fullName>
    </submittedName>
</protein>
<sequence>MSSNRQGLKRNVRVPKRYENSNVSMGKRDTKGRNGSNNGADKETVGGKEDPVSLSQGSIEYEMKSNGENAVNNDMTARMCQNGVGMTDYARVMVEFEACRVMKNEIKIEYTDKERKLKGTKMVNVMYDRKPESCDHYKNIRSMNKLKKQKEVERMIVEDNIQVCAILETHVKPHKLPKVCEKAFGNWSWISNVSNNMNGCRILVGWNNALVNLMVLNSSRQSILSEIETIPSRIKVFCSFMYAANTGRERNEDLIDCVNDTELEDLCSTGLFYTWIKSPMNPQNTKSALI</sequence>
<dbReference type="InterPro" id="IPR036691">
    <property type="entry name" value="Endo/exonu/phosph_ase_sf"/>
</dbReference>
<dbReference type="GO" id="GO:0003964">
    <property type="term" value="F:RNA-directed DNA polymerase activity"/>
    <property type="evidence" value="ECO:0007669"/>
    <property type="project" value="UniProtKB-KW"/>
</dbReference>
<name>A0A2U1NB36_ARTAN</name>
<dbReference type="EMBL" id="PKPP01003195">
    <property type="protein sequence ID" value="PWA70711.1"/>
    <property type="molecule type" value="Genomic_DNA"/>
</dbReference>
<keyword evidence="2" id="KW-0548">Nucleotidyltransferase</keyword>
<evidence type="ECO:0000256" key="1">
    <source>
        <dbReference type="SAM" id="MobiDB-lite"/>
    </source>
</evidence>